<dbReference type="InterPro" id="IPR050661">
    <property type="entry name" value="BglG_antiterminators"/>
</dbReference>
<dbReference type="EMBL" id="CACRTL010000015">
    <property type="protein sequence ID" value="VYT63051.1"/>
    <property type="molecule type" value="Genomic_DNA"/>
</dbReference>
<keyword evidence="1" id="KW-0677">Repeat</keyword>
<dbReference type="GO" id="GO:0006355">
    <property type="term" value="P:regulation of DNA-templated transcription"/>
    <property type="evidence" value="ECO:0007669"/>
    <property type="project" value="InterPro"/>
</dbReference>
<organism evidence="3">
    <name type="scientific">Thomasclavelia ramosa</name>
    <dbReference type="NCBI Taxonomy" id="1547"/>
    <lineage>
        <taxon>Bacteria</taxon>
        <taxon>Bacillati</taxon>
        <taxon>Bacillota</taxon>
        <taxon>Erysipelotrichia</taxon>
        <taxon>Erysipelotrichales</taxon>
        <taxon>Coprobacillaceae</taxon>
        <taxon>Thomasclavelia</taxon>
    </lineage>
</organism>
<feature type="domain" description="PRD" evidence="2">
    <location>
        <begin position="69"/>
        <end position="174"/>
    </location>
</feature>
<dbReference type="RefSeq" id="WP_008792234.1">
    <property type="nucleotide sequence ID" value="NZ_CACRTL010000015.1"/>
</dbReference>
<evidence type="ECO:0000259" key="2">
    <source>
        <dbReference type="PROSITE" id="PS51372"/>
    </source>
</evidence>
<dbReference type="InterPro" id="IPR036634">
    <property type="entry name" value="PRD_sf"/>
</dbReference>
<dbReference type="Gene3D" id="2.30.24.10">
    <property type="entry name" value="CAT RNA-binding domain"/>
    <property type="match status" value="1"/>
</dbReference>
<name>A0A6N2Y8E6_9FIRM</name>
<dbReference type="PANTHER" id="PTHR30185">
    <property type="entry name" value="CRYPTIC BETA-GLUCOSIDE BGL OPERON ANTITERMINATOR"/>
    <property type="match status" value="1"/>
</dbReference>
<sequence>MKNKYYRINKILNNNAIEILENGTEIIIIGNGVGFNHKVNDYITMKENYKLYTLQNNLLKIQFKALLNEIPFKCIELTQEIIDMAKTDLNRNFNQGLLVSLSDHINFVSKNYLKGYGSYSLVSEEIKRFYHEEYEVGLKALDLINRYYQINLNKKEASAIAFHLINAEFNNNVSKTTSILKSIDDILNIIEANFGLELQEDSLYYSRLVIHLKFFMQRVIKGESDDENFEKLIISAKSDINKKIGITLDSIERYLNEEFDYVLSEAERFYLLVHISRII</sequence>
<proteinExistence type="predicted"/>
<dbReference type="InterPro" id="IPR011608">
    <property type="entry name" value="PRD"/>
</dbReference>
<feature type="domain" description="PRD" evidence="2">
    <location>
        <begin position="175"/>
        <end position="279"/>
    </location>
</feature>
<protein>
    <submittedName>
        <fullName evidence="3">Transcription antiterminator LicT</fullName>
    </submittedName>
</protein>
<dbReference type="Pfam" id="PF03123">
    <property type="entry name" value="CAT_RBD"/>
    <property type="match status" value="1"/>
</dbReference>
<accession>A0A6N2Y8E6</accession>
<evidence type="ECO:0000313" key="3">
    <source>
        <dbReference type="EMBL" id="VYT63051.1"/>
    </source>
</evidence>
<dbReference type="Gene3D" id="1.10.1790.10">
    <property type="entry name" value="PRD domain"/>
    <property type="match status" value="2"/>
</dbReference>
<dbReference type="PANTHER" id="PTHR30185:SF15">
    <property type="entry name" value="CRYPTIC BETA-GLUCOSIDE BGL OPERON ANTITERMINATOR"/>
    <property type="match status" value="1"/>
</dbReference>
<dbReference type="SUPFAM" id="SSF63520">
    <property type="entry name" value="PTS-regulatory domain, PRD"/>
    <property type="match status" value="2"/>
</dbReference>
<dbReference type="SUPFAM" id="SSF50151">
    <property type="entry name" value="SacY-like RNA-binding domain"/>
    <property type="match status" value="1"/>
</dbReference>
<dbReference type="SMART" id="SM01061">
    <property type="entry name" value="CAT_RBD"/>
    <property type="match status" value="1"/>
</dbReference>
<dbReference type="InterPro" id="IPR004341">
    <property type="entry name" value="CAT_RNA-bd_dom"/>
</dbReference>
<dbReference type="PROSITE" id="PS51372">
    <property type="entry name" value="PRD_2"/>
    <property type="match status" value="2"/>
</dbReference>
<evidence type="ECO:0000256" key="1">
    <source>
        <dbReference type="ARBA" id="ARBA00022737"/>
    </source>
</evidence>
<dbReference type="InterPro" id="IPR036650">
    <property type="entry name" value="CAT_RNA-bd_dom_sf"/>
</dbReference>
<gene>
    <name evidence="3" type="primary">licT_3</name>
    <name evidence="3" type="ORF">CRLFYP8_01746</name>
</gene>
<reference evidence="3" key="1">
    <citation type="submission" date="2019-11" db="EMBL/GenBank/DDBJ databases">
        <authorList>
            <person name="Feng L."/>
        </authorList>
    </citation>
    <scope>NUCLEOTIDE SEQUENCE</scope>
    <source>
        <strain evidence="3">CramosumLFYP8</strain>
    </source>
</reference>
<dbReference type="Pfam" id="PF00874">
    <property type="entry name" value="PRD"/>
    <property type="match status" value="2"/>
</dbReference>
<dbReference type="GO" id="GO:0003723">
    <property type="term" value="F:RNA binding"/>
    <property type="evidence" value="ECO:0007669"/>
    <property type="project" value="InterPro"/>
</dbReference>
<dbReference type="AlphaFoldDB" id="A0A6N2Y8E6"/>